<evidence type="ECO:0000313" key="1">
    <source>
        <dbReference type="EMBL" id="KAL3663866.1"/>
    </source>
</evidence>
<comment type="caution">
    <text evidence="1">The sequence shown here is derived from an EMBL/GenBank/DDBJ whole genome shotgun (WGS) entry which is preliminary data.</text>
</comment>
<dbReference type="Proteomes" id="UP001632037">
    <property type="component" value="Unassembled WGS sequence"/>
</dbReference>
<gene>
    <name evidence="1" type="ORF">V7S43_011278</name>
</gene>
<accession>A0ABD3FDS7</accession>
<dbReference type="EMBL" id="JBIMZQ010000026">
    <property type="protein sequence ID" value="KAL3663866.1"/>
    <property type="molecule type" value="Genomic_DNA"/>
</dbReference>
<keyword evidence="2" id="KW-1185">Reference proteome</keyword>
<sequence length="78" mass="8521">MGVSGGKCGRGRCCVEGCGTHEAMDDDDCIRDPERRSTPEFRVIVAVVLVCYVESARRACGSRGAGQYRLYYSVTPQL</sequence>
<reference evidence="1 2" key="1">
    <citation type="submission" date="2024-09" db="EMBL/GenBank/DDBJ databases">
        <title>Genome sequencing and assembly of Phytophthora oleae, isolate VK10A, causative agent of rot of olive drupes.</title>
        <authorList>
            <person name="Conti Taguali S."/>
            <person name="Riolo M."/>
            <person name="La Spada F."/>
            <person name="Cacciola S.O."/>
            <person name="Dionisio G."/>
        </authorList>
    </citation>
    <scope>NUCLEOTIDE SEQUENCE [LARGE SCALE GENOMIC DNA]</scope>
    <source>
        <strain evidence="1 2">VK10A</strain>
    </source>
</reference>
<protein>
    <submittedName>
        <fullName evidence="1">Uncharacterized protein</fullName>
    </submittedName>
</protein>
<name>A0ABD3FDS7_9STRA</name>
<evidence type="ECO:0000313" key="2">
    <source>
        <dbReference type="Proteomes" id="UP001632037"/>
    </source>
</evidence>
<organism evidence="1 2">
    <name type="scientific">Phytophthora oleae</name>
    <dbReference type="NCBI Taxonomy" id="2107226"/>
    <lineage>
        <taxon>Eukaryota</taxon>
        <taxon>Sar</taxon>
        <taxon>Stramenopiles</taxon>
        <taxon>Oomycota</taxon>
        <taxon>Peronosporomycetes</taxon>
        <taxon>Peronosporales</taxon>
        <taxon>Peronosporaceae</taxon>
        <taxon>Phytophthora</taxon>
    </lineage>
</organism>
<dbReference type="AlphaFoldDB" id="A0ABD3FDS7"/>
<proteinExistence type="predicted"/>